<proteinExistence type="predicted"/>
<gene>
    <name evidence="1" type="ORF">LSH36_100g08006</name>
</gene>
<organism evidence="1 2">
    <name type="scientific">Paralvinella palmiformis</name>
    <dbReference type="NCBI Taxonomy" id="53620"/>
    <lineage>
        <taxon>Eukaryota</taxon>
        <taxon>Metazoa</taxon>
        <taxon>Spiralia</taxon>
        <taxon>Lophotrochozoa</taxon>
        <taxon>Annelida</taxon>
        <taxon>Polychaeta</taxon>
        <taxon>Sedentaria</taxon>
        <taxon>Canalipalpata</taxon>
        <taxon>Terebellida</taxon>
        <taxon>Terebelliformia</taxon>
        <taxon>Alvinellidae</taxon>
        <taxon>Paralvinella</taxon>
    </lineage>
</organism>
<dbReference type="Proteomes" id="UP001208570">
    <property type="component" value="Unassembled WGS sequence"/>
</dbReference>
<reference evidence="1" key="1">
    <citation type="journal article" date="2023" name="Mol. Biol. Evol.">
        <title>Third-Generation Sequencing Reveals the Adaptive Role of the Epigenome in Three Deep-Sea Polychaetes.</title>
        <authorList>
            <person name="Perez M."/>
            <person name="Aroh O."/>
            <person name="Sun Y."/>
            <person name="Lan Y."/>
            <person name="Juniper S.K."/>
            <person name="Young C.R."/>
            <person name="Angers B."/>
            <person name="Qian P.Y."/>
        </authorList>
    </citation>
    <scope>NUCLEOTIDE SEQUENCE</scope>
    <source>
        <strain evidence="1">P08H-3</strain>
    </source>
</reference>
<evidence type="ECO:0000313" key="2">
    <source>
        <dbReference type="Proteomes" id="UP001208570"/>
    </source>
</evidence>
<dbReference type="AlphaFoldDB" id="A0AAD9K0B6"/>
<name>A0AAD9K0B6_9ANNE</name>
<sequence>MYTSFSQLPSLHNTHTLFHSHFHTPHGTYTFTEPISDCVLYQSHITYPDNLLACTYIYITSIKSNTLYISHFLTPHPVLLIRCTQHPYKIAYPVYITPCTSHVRTLGTTHKDNTISTAVKTTCIAHTTCTVNTPRTAAKTRTHPMIFQLFL</sequence>
<comment type="caution">
    <text evidence="1">The sequence shown here is derived from an EMBL/GenBank/DDBJ whole genome shotgun (WGS) entry which is preliminary data.</text>
</comment>
<keyword evidence="2" id="KW-1185">Reference proteome</keyword>
<accession>A0AAD9K0B6</accession>
<dbReference type="EMBL" id="JAODUP010000100">
    <property type="protein sequence ID" value="KAK2162347.1"/>
    <property type="molecule type" value="Genomic_DNA"/>
</dbReference>
<protein>
    <submittedName>
        <fullName evidence="1">Uncharacterized protein</fullName>
    </submittedName>
</protein>
<evidence type="ECO:0000313" key="1">
    <source>
        <dbReference type="EMBL" id="KAK2162347.1"/>
    </source>
</evidence>